<dbReference type="InterPro" id="IPR007712">
    <property type="entry name" value="RelE/ParE_toxin"/>
</dbReference>
<name>A0A830E6H8_9CREN</name>
<keyword evidence="1" id="KW-1277">Toxin-antitoxin system</keyword>
<reference evidence="3" key="1">
    <citation type="journal article" date="2014" name="Int. J. Syst. Evol. Microbiol.">
        <title>Complete genome sequence of Corynebacterium casei LMG S-19264T (=DSM 44701T), isolated from a smear-ripened cheese.</title>
        <authorList>
            <consortium name="US DOE Joint Genome Institute (JGI-PGF)"/>
            <person name="Walter F."/>
            <person name="Albersmeier A."/>
            <person name="Kalinowski J."/>
            <person name="Ruckert C."/>
        </authorList>
    </citation>
    <scope>NUCLEOTIDE SEQUENCE</scope>
    <source>
        <strain evidence="3">JCM 11219</strain>
    </source>
</reference>
<dbReference type="InterPro" id="IPR035093">
    <property type="entry name" value="RelE/ParE_toxin_dom_sf"/>
</dbReference>
<evidence type="ECO:0008006" key="6">
    <source>
        <dbReference type="Google" id="ProtNLM"/>
    </source>
</evidence>
<gene>
    <name evidence="3" type="ORF">GCM10007112_01140</name>
    <name evidence="2" type="ORF">Vsou_11940</name>
</gene>
<evidence type="ECO:0000313" key="4">
    <source>
        <dbReference type="Proteomes" id="UP000657075"/>
    </source>
</evidence>
<dbReference type="PANTHER" id="PTHR35601:SF1">
    <property type="entry name" value="TOXIN RELE"/>
    <property type="match status" value="1"/>
</dbReference>
<evidence type="ECO:0000256" key="1">
    <source>
        <dbReference type="ARBA" id="ARBA00022649"/>
    </source>
</evidence>
<reference evidence="2" key="4">
    <citation type="journal article" date="2023" name="Microbiol. Resour. Announc.">
        <title>Complete Genome Sequence of Vulcanisaeta souniana Strain IC-059, a Hyperthermophilic Archaeon Isolated from Hot Spring Water in Japan.</title>
        <authorList>
            <person name="Kato S."/>
            <person name="Itoh T."/>
            <person name="Wu L."/>
            <person name="Ma J."/>
            <person name="Ohkuma M."/>
        </authorList>
    </citation>
    <scope>NUCLEOTIDE SEQUENCE</scope>
    <source>
        <strain evidence="2">JCM 11219</strain>
    </source>
</reference>
<evidence type="ECO:0000313" key="3">
    <source>
        <dbReference type="EMBL" id="GGI67866.1"/>
    </source>
</evidence>
<dbReference type="Proteomes" id="UP000657075">
    <property type="component" value="Unassembled WGS sequence"/>
</dbReference>
<dbReference type="AlphaFoldDB" id="A0A830E6H8"/>
<dbReference type="Pfam" id="PF05016">
    <property type="entry name" value="ParE_toxin"/>
    <property type="match status" value="1"/>
</dbReference>
<dbReference type="EMBL" id="AP026830">
    <property type="protein sequence ID" value="BDR92101.1"/>
    <property type="molecule type" value="Genomic_DNA"/>
</dbReference>
<sequence length="65" mass="7620">MRDGILNRINELASNPVCEKGLKGRLQGLCRARVGDYRIIYSIDHEHRIIRIIDVGKRENIYERL</sequence>
<evidence type="ECO:0000313" key="2">
    <source>
        <dbReference type="EMBL" id="BDR92101.1"/>
    </source>
</evidence>
<dbReference type="SUPFAM" id="SSF143011">
    <property type="entry name" value="RelE-like"/>
    <property type="match status" value="1"/>
</dbReference>
<reference evidence="5" key="3">
    <citation type="submission" date="2022-09" db="EMBL/GenBank/DDBJ databases">
        <title>Complete genome sequence of Vulcanisaeta souniana.</title>
        <authorList>
            <person name="Kato S."/>
            <person name="Itoh T."/>
            <person name="Ohkuma M."/>
        </authorList>
    </citation>
    <scope>NUCLEOTIDE SEQUENCE [LARGE SCALE GENOMIC DNA]</scope>
    <source>
        <strain evidence="5">JCM 11219</strain>
    </source>
</reference>
<accession>A0A830E6H8</accession>
<evidence type="ECO:0000313" key="5">
    <source>
        <dbReference type="Proteomes" id="UP001060771"/>
    </source>
</evidence>
<dbReference type="PANTHER" id="PTHR35601">
    <property type="entry name" value="TOXIN RELE"/>
    <property type="match status" value="1"/>
</dbReference>
<proteinExistence type="predicted"/>
<keyword evidence="5" id="KW-1185">Reference proteome</keyword>
<reference evidence="3" key="2">
    <citation type="submission" date="2020-09" db="EMBL/GenBank/DDBJ databases">
        <authorList>
            <person name="Sun Q."/>
            <person name="Ohkuma M."/>
        </authorList>
    </citation>
    <scope>NUCLEOTIDE SEQUENCE</scope>
    <source>
        <strain evidence="3">JCM 11219</strain>
    </source>
</reference>
<dbReference type="OrthoDB" id="97626at2157"/>
<dbReference type="Proteomes" id="UP001060771">
    <property type="component" value="Chromosome"/>
</dbReference>
<dbReference type="EMBL" id="BMNM01000001">
    <property type="protein sequence ID" value="GGI67866.1"/>
    <property type="molecule type" value="Genomic_DNA"/>
</dbReference>
<protein>
    <recommendedName>
        <fullName evidence="6">RelE/StbE replicon stabilization toxin</fullName>
    </recommendedName>
</protein>
<organism evidence="3 4">
    <name type="scientific">Vulcanisaeta souniana JCM 11219</name>
    <dbReference type="NCBI Taxonomy" id="1293586"/>
    <lineage>
        <taxon>Archaea</taxon>
        <taxon>Thermoproteota</taxon>
        <taxon>Thermoprotei</taxon>
        <taxon>Thermoproteales</taxon>
        <taxon>Thermoproteaceae</taxon>
        <taxon>Vulcanisaeta</taxon>
    </lineage>
</organism>
<dbReference type="Gene3D" id="3.30.2310.20">
    <property type="entry name" value="RelE-like"/>
    <property type="match status" value="1"/>
</dbReference>